<evidence type="ECO:0000313" key="2">
    <source>
        <dbReference type="Proteomes" id="UP001230005"/>
    </source>
</evidence>
<keyword evidence="2" id="KW-1185">Reference proteome</keyword>
<organism evidence="1 2">
    <name type="scientific">Evansella vedderi</name>
    <dbReference type="NCBI Taxonomy" id="38282"/>
    <lineage>
        <taxon>Bacteria</taxon>
        <taxon>Bacillati</taxon>
        <taxon>Bacillota</taxon>
        <taxon>Bacilli</taxon>
        <taxon>Bacillales</taxon>
        <taxon>Bacillaceae</taxon>
        <taxon>Evansella</taxon>
    </lineage>
</organism>
<dbReference type="SUPFAM" id="SSF51735">
    <property type="entry name" value="NAD(P)-binding Rossmann-fold domains"/>
    <property type="match status" value="1"/>
</dbReference>
<sequence>MANKVVVITGVNSGLGLETAKSFVEYWKRGHHGRERCDEGRNGETGRHRINSEIQTRGQFLLSP</sequence>
<dbReference type="Gene3D" id="3.40.50.720">
    <property type="entry name" value="NAD(P)-binding Rossmann-like Domain"/>
    <property type="match status" value="1"/>
</dbReference>
<accession>A0ABU0A2R4</accession>
<dbReference type="InterPro" id="IPR036291">
    <property type="entry name" value="NAD(P)-bd_dom_sf"/>
</dbReference>
<dbReference type="RefSeq" id="WP_307332033.1">
    <property type="nucleotide sequence ID" value="NZ_JAUSUG010000033.1"/>
</dbReference>
<reference evidence="1 2" key="1">
    <citation type="submission" date="2023-07" db="EMBL/GenBank/DDBJ databases">
        <title>Genomic Encyclopedia of Type Strains, Phase IV (KMG-IV): sequencing the most valuable type-strain genomes for metagenomic binning, comparative biology and taxonomic classification.</title>
        <authorList>
            <person name="Goeker M."/>
        </authorList>
    </citation>
    <scope>NUCLEOTIDE SEQUENCE [LARGE SCALE GENOMIC DNA]</scope>
    <source>
        <strain evidence="1 2">DSM 9768</strain>
    </source>
</reference>
<comment type="caution">
    <text evidence="1">The sequence shown here is derived from an EMBL/GenBank/DDBJ whole genome shotgun (WGS) entry which is preliminary data.</text>
</comment>
<name>A0ABU0A2R4_9BACI</name>
<dbReference type="Proteomes" id="UP001230005">
    <property type="component" value="Unassembled WGS sequence"/>
</dbReference>
<gene>
    <name evidence="1" type="ORF">J2S74_005239</name>
</gene>
<protein>
    <submittedName>
        <fullName evidence="1">NAD(P)-dependent dehydrogenase (Short-subunit alcohol dehydrogenase family)</fullName>
    </submittedName>
</protein>
<dbReference type="EMBL" id="JAUSUG010000033">
    <property type="protein sequence ID" value="MDQ0257777.1"/>
    <property type="molecule type" value="Genomic_DNA"/>
</dbReference>
<proteinExistence type="predicted"/>
<evidence type="ECO:0000313" key="1">
    <source>
        <dbReference type="EMBL" id="MDQ0257777.1"/>
    </source>
</evidence>